<organism evidence="4 5">
    <name type="scientific">Haloarcula pellucida</name>
    <dbReference type="NCBI Taxonomy" id="1427151"/>
    <lineage>
        <taxon>Archaea</taxon>
        <taxon>Methanobacteriati</taxon>
        <taxon>Methanobacteriota</taxon>
        <taxon>Stenosarchaea group</taxon>
        <taxon>Halobacteria</taxon>
        <taxon>Halobacteriales</taxon>
        <taxon>Haloarculaceae</taxon>
        <taxon>Haloarcula</taxon>
    </lineage>
</organism>
<reference evidence="4" key="2">
    <citation type="submission" date="2020-09" db="EMBL/GenBank/DDBJ databases">
        <authorList>
            <person name="Sun Q."/>
            <person name="Ohkuma M."/>
        </authorList>
    </citation>
    <scope>NUCLEOTIDE SEQUENCE</scope>
    <source>
        <strain evidence="4">JCM 17820</strain>
    </source>
</reference>
<dbReference type="RefSeq" id="WP_188999716.1">
    <property type="nucleotide sequence ID" value="NZ_BMOU01000005.1"/>
</dbReference>
<comment type="caution">
    <text evidence="4">The sequence shown here is derived from an EMBL/GenBank/DDBJ whole genome shotgun (WGS) entry which is preliminary data.</text>
</comment>
<dbReference type="InterPro" id="IPR057621">
    <property type="entry name" value="Khk_prokaryotic"/>
</dbReference>
<dbReference type="EMBL" id="BMOU01000005">
    <property type="protein sequence ID" value="GGN99043.1"/>
    <property type="molecule type" value="Genomic_DNA"/>
</dbReference>
<dbReference type="AlphaFoldDB" id="A0A830GQ43"/>
<dbReference type="PANTHER" id="PTHR34293:SF1">
    <property type="entry name" value="HTH-TYPE TRANSCRIPTIONAL REGULATOR TRMBL2"/>
    <property type="match status" value="1"/>
</dbReference>
<feature type="domain" description="Transcription regulator TrmB N-terminal" evidence="2">
    <location>
        <begin position="16"/>
        <end position="83"/>
    </location>
</feature>
<dbReference type="InterPro" id="IPR036390">
    <property type="entry name" value="WH_DNA-bd_sf"/>
</dbReference>
<dbReference type="PANTHER" id="PTHR34293">
    <property type="entry name" value="HTH-TYPE TRANSCRIPTIONAL REGULATOR TRMBL2"/>
    <property type="match status" value="1"/>
</dbReference>
<keyword evidence="5" id="KW-1185">Reference proteome</keyword>
<gene>
    <name evidence="4" type="ORF">GCM10009030_30120</name>
</gene>
<reference evidence="4" key="1">
    <citation type="journal article" date="2014" name="Int. J. Syst. Evol. Microbiol.">
        <title>Complete genome sequence of Corynebacterium casei LMG S-19264T (=DSM 44701T), isolated from a smear-ripened cheese.</title>
        <authorList>
            <consortium name="US DOE Joint Genome Institute (JGI-PGF)"/>
            <person name="Walter F."/>
            <person name="Albersmeier A."/>
            <person name="Kalinowski J."/>
            <person name="Ruckert C."/>
        </authorList>
    </citation>
    <scope>NUCLEOTIDE SEQUENCE</scope>
    <source>
        <strain evidence="4">JCM 17820</strain>
    </source>
</reference>
<evidence type="ECO:0000313" key="5">
    <source>
        <dbReference type="Proteomes" id="UP000605784"/>
    </source>
</evidence>
<evidence type="ECO:0000259" key="3">
    <source>
        <dbReference type="Pfam" id="PF11495"/>
    </source>
</evidence>
<dbReference type="InterPro" id="IPR002831">
    <property type="entry name" value="Tscrpt_reg_TrmB_N"/>
</dbReference>
<dbReference type="Gene3D" id="1.10.10.10">
    <property type="entry name" value="Winged helix-like DNA-binding domain superfamily/Winged helix DNA-binding domain"/>
    <property type="match status" value="1"/>
</dbReference>
<name>A0A830GQ43_9EURY</name>
<dbReference type="Proteomes" id="UP000605784">
    <property type="component" value="Unassembled WGS sequence"/>
</dbReference>
<dbReference type="Pfam" id="PF11495">
    <property type="entry name" value="Regulator_TrmB"/>
    <property type="match status" value="1"/>
</dbReference>
<dbReference type="Pfam" id="PF01978">
    <property type="entry name" value="TrmB"/>
    <property type="match status" value="1"/>
</dbReference>
<dbReference type="InterPro" id="IPR036388">
    <property type="entry name" value="WH-like_DNA-bd_sf"/>
</dbReference>
<feature type="domain" description="Transcription regulator TrmB C-terminal" evidence="3">
    <location>
        <begin position="115"/>
        <end position="360"/>
    </location>
</feature>
<dbReference type="InterPro" id="IPR029056">
    <property type="entry name" value="Ribokinase-like"/>
</dbReference>
<accession>A0A830GQ43</accession>
<evidence type="ECO:0000313" key="4">
    <source>
        <dbReference type="EMBL" id="GGN99043.1"/>
    </source>
</evidence>
<dbReference type="Gene3D" id="3.40.1190.20">
    <property type="match status" value="1"/>
</dbReference>
<dbReference type="InterPro" id="IPR051797">
    <property type="entry name" value="TrmB-like"/>
</dbReference>
<evidence type="ECO:0000259" key="2">
    <source>
        <dbReference type="Pfam" id="PF01978"/>
    </source>
</evidence>
<evidence type="ECO:0008006" key="6">
    <source>
        <dbReference type="Google" id="ProtNLM"/>
    </source>
</evidence>
<dbReference type="SUPFAM" id="SSF159071">
    <property type="entry name" value="TrmB C-terminal domain-like"/>
    <property type="match status" value="1"/>
</dbReference>
<dbReference type="SUPFAM" id="SSF53613">
    <property type="entry name" value="Ribokinase-like"/>
    <property type="match status" value="1"/>
</dbReference>
<dbReference type="Pfam" id="PF25270">
    <property type="entry name" value="Khk"/>
    <property type="match status" value="1"/>
</dbReference>
<protein>
    <recommendedName>
        <fullName evidence="6">Sugar-specific transcriptional regulator TrmB</fullName>
    </recommendedName>
</protein>
<comment type="similarity">
    <text evidence="1">Belongs to the transcriptional regulator TrmB family.</text>
</comment>
<evidence type="ECO:0000256" key="1">
    <source>
        <dbReference type="ARBA" id="ARBA00007287"/>
    </source>
</evidence>
<dbReference type="SUPFAM" id="SSF46785">
    <property type="entry name" value="Winged helix' DNA-binding domain"/>
    <property type="match status" value="1"/>
</dbReference>
<sequence length="738" mass="83531">MTAEDDAKLALLRETLEDNVDLTTYETEVYLALVRGGTQTMTDIAETSDVPKQRVYDIVDGLRERGFVEVIDDYPRKAYAVDPSEALSSIRDQISRAEEYLEELHDTVETVESGVALFKSESTIKRYVSDLLQTAEHDILLLLPVDRLSAVVDDLEQCADQQVRLVLSNASPDELEEESLHESIPGTVDEARVVSTREDFALTTDRSRGLYWVQEGRDYVEDEGQGYYVTNPSLAMVLDRFVSESIWPLAQPLERSSKRPTLPRQYMRIRDCLADVSVLTDSQPVDAFEITFEGYDTETGEEVTETGTLTSYYYTEYDVRSSLTLSVDTATESLTSPKITVGGVGTRNVDYTAYSIELRQNGTSHAAKIDDETRRHLEACKAELPPEFGNGSVALCFDAFIDRMREFIQRRPGGEYEQIRQFDAFREALVRYEASETPPRVEWRQTRTEPGGLIAHVGGVFDELGYDVTLIGRMGDPIRAEFARKFRDQTLVSLGRTTSTDYVWFEDRKFLLTEPNPEPLNWARIEDRIGASAFAEYIDGRSVVNMGSWYSTPELVDIVDHLRDDIWPRLSSPPEHVHFVPGEVDQLSAEELERGCEALGALDDVVPVTITANRNQTRRFRDILLQRSDEETVPTVQRVRERFDVTRYVMHSQRGATLASRDDVLSVKAPQVVNPHQLRNVDEHFLSGMTLALAEGLSDGAALVLANTVASYFMRHKKSPESREIRTFISEYEAFFAE</sequence>
<proteinExistence type="inferred from homology"/>
<dbReference type="InterPro" id="IPR021586">
    <property type="entry name" value="Tscrpt_reg_TrmB_C"/>
</dbReference>